<keyword evidence="1" id="KW-0812">Transmembrane</keyword>
<dbReference type="InterPro" id="IPR002656">
    <property type="entry name" value="Acyl_transf_3_dom"/>
</dbReference>
<proteinExistence type="predicted"/>
<feature type="transmembrane region" description="Helical" evidence="1">
    <location>
        <begin position="246"/>
        <end position="267"/>
    </location>
</feature>
<evidence type="ECO:0000259" key="2">
    <source>
        <dbReference type="Pfam" id="PF01757"/>
    </source>
</evidence>
<sequence>MYQVAQQTDRAYFNVLKGVLIILVVIGHFLQIITQYPAELHAPEFETLIRVSEGIVLFIYSFHMPLFVFVSGYFSKNLLKRRNKAFAELLISYLLIQFMFGCLELILHRDSSAFTNLFYPHFGLWYLLALFLWRMLLPNLVKVRGIVWIALVLNIISGVFLGFDNTMAIQRTVAFLIYFLIGYYTDDVYLKKVRTLLPKWLARILLLVGAILMISGNLYLKKYSLFLNIFVHSRVSISLKTFYLEVLMYSFAFVVAVIMGGLVLNALPEKNSLIERVGVDTMPLYALHLFVYTVLLAVSSHCEEVVAIVIMIIGTLFSILLFSTALCRKIWKMCFVKAGQLIFKV</sequence>
<evidence type="ECO:0000313" key="3">
    <source>
        <dbReference type="EMBL" id="SEH64696.1"/>
    </source>
</evidence>
<feature type="transmembrane region" description="Helical" evidence="1">
    <location>
        <begin position="305"/>
        <end position="327"/>
    </location>
</feature>
<gene>
    <name evidence="3" type="ORF">SAMN02910265_01909</name>
</gene>
<feature type="transmembrane region" description="Helical" evidence="1">
    <location>
        <begin position="54"/>
        <end position="74"/>
    </location>
</feature>
<keyword evidence="1" id="KW-1133">Transmembrane helix</keyword>
<dbReference type="EMBL" id="FNWV01000006">
    <property type="protein sequence ID" value="SEH64696.1"/>
    <property type="molecule type" value="Genomic_DNA"/>
</dbReference>
<evidence type="ECO:0000313" key="4">
    <source>
        <dbReference type="Proteomes" id="UP000183190"/>
    </source>
</evidence>
<feature type="transmembrane region" description="Helical" evidence="1">
    <location>
        <begin position="201"/>
        <end position="220"/>
    </location>
</feature>
<organism evidence="3 4">
    <name type="scientific">Ruminococcus flavefaciens</name>
    <dbReference type="NCBI Taxonomy" id="1265"/>
    <lineage>
        <taxon>Bacteria</taxon>
        <taxon>Bacillati</taxon>
        <taxon>Bacillota</taxon>
        <taxon>Clostridia</taxon>
        <taxon>Eubacteriales</taxon>
        <taxon>Oscillospiraceae</taxon>
        <taxon>Ruminococcus</taxon>
    </lineage>
</organism>
<dbReference type="PANTHER" id="PTHR37312:SF1">
    <property type="entry name" value="MEMBRANE-BOUND ACYLTRANSFERASE YKRP-RELATED"/>
    <property type="match status" value="1"/>
</dbReference>
<feature type="transmembrane region" description="Helical" evidence="1">
    <location>
        <begin position="145"/>
        <end position="163"/>
    </location>
</feature>
<feature type="transmembrane region" description="Helical" evidence="1">
    <location>
        <begin position="113"/>
        <end position="133"/>
    </location>
</feature>
<dbReference type="AlphaFoldDB" id="A0A1H6JZA0"/>
<dbReference type="PANTHER" id="PTHR37312">
    <property type="entry name" value="MEMBRANE-BOUND ACYLTRANSFERASE YKRP-RELATED"/>
    <property type="match status" value="1"/>
</dbReference>
<keyword evidence="1" id="KW-0472">Membrane</keyword>
<feature type="transmembrane region" description="Helical" evidence="1">
    <location>
        <begin position="279"/>
        <end position="299"/>
    </location>
</feature>
<feature type="transmembrane region" description="Helical" evidence="1">
    <location>
        <begin position="86"/>
        <end position="107"/>
    </location>
</feature>
<feature type="domain" description="Acyltransferase 3" evidence="2">
    <location>
        <begin position="11"/>
        <end position="322"/>
    </location>
</feature>
<dbReference type="InterPro" id="IPR052734">
    <property type="entry name" value="Nod_factor_acetyltransferase"/>
</dbReference>
<dbReference type="OrthoDB" id="6623990at2"/>
<protein>
    <submittedName>
        <fullName evidence="3">Fucose 4-O-acetylase</fullName>
    </submittedName>
</protein>
<reference evidence="3 4" key="1">
    <citation type="submission" date="2016-10" db="EMBL/GenBank/DDBJ databases">
        <authorList>
            <person name="de Groot N.N."/>
        </authorList>
    </citation>
    <scope>NUCLEOTIDE SEQUENCE [LARGE SCALE GENOMIC DNA]</scope>
    <source>
        <strain evidence="3 4">YAD2003</strain>
    </source>
</reference>
<dbReference type="Proteomes" id="UP000183190">
    <property type="component" value="Unassembled WGS sequence"/>
</dbReference>
<feature type="transmembrane region" description="Helical" evidence="1">
    <location>
        <begin position="169"/>
        <end position="189"/>
    </location>
</feature>
<feature type="transmembrane region" description="Helical" evidence="1">
    <location>
        <begin position="12"/>
        <end position="34"/>
    </location>
</feature>
<dbReference type="Pfam" id="PF01757">
    <property type="entry name" value="Acyl_transf_3"/>
    <property type="match status" value="1"/>
</dbReference>
<accession>A0A1H6JZA0</accession>
<dbReference type="GO" id="GO:0016747">
    <property type="term" value="F:acyltransferase activity, transferring groups other than amino-acyl groups"/>
    <property type="evidence" value="ECO:0007669"/>
    <property type="project" value="InterPro"/>
</dbReference>
<name>A0A1H6JZA0_RUMFL</name>
<evidence type="ECO:0000256" key="1">
    <source>
        <dbReference type="SAM" id="Phobius"/>
    </source>
</evidence>